<evidence type="ECO:0000313" key="3">
    <source>
        <dbReference type="Proteomes" id="UP000774326"/>
    </source>
</evidence>
<comment type="caution">
    <text evidence="2">The sequence shown here is derived from an EMBL/GenBank/DDBJ whole genome shotgun (WGS) entry which is preliminary data.</text>
</comment>
<reference evidence="2" key="1">
    <citation type="journal article" date="2021" name="Open Biol.">
        <title>Shared evolutionary footprints suggest mitochondrial oxidative damage underlies multiple complex I losses in fungi.</title>
        <authorList>
            <person name="Schikora-Tamarit M.A."/>
            <person name="Marcet-Houben M."/>
            <person name="Nosek J."/>
            <person name="Gabaldon T."/>
        </authorList>
    </citation>
    <scope>NUCLEOTIDE SEQUENCE</scope>
    <source>
        <strain evidence="2">CBS2887</strain>
    </source>
</reference>
<organism evidence="2 3">
    <name type="scientific">Wickerhamomyces pijperi</name>
    <name type="common">Yeast</name>
    <name type="synonym">Pichia pijperi</name>
    <dbReference type="NCBI Taxonomy" id="599730"/>
    <lineage>
        <taxon>Eukaryota</taxon>
        <taxon>Fungi</taxon>
        <taxon>Dikarya</taxon>
        <taxon>Ascomycota</taxon>
        <taxon>Saccharomycotina</taxon>
        <taxon>Saccharomycetes</taxon>
        <taxon>Phaffomycetales</taxon>
        <taxon>Wickerhamomycetaceae</taxon>
        <taxon>Wickerhamomyces</taxon>
    </lineage>
</organism>
<keyword evidence="1" id="KW-0472">Membrane</keyword>
<reference evidence="2" key="2">
    <citation type="submission" date="2021-01" db="EMBL/GenBank/DDBJ databases">
        <authorList>
            <person name="Schikora-Tamarit M.A."/>
        </authorList>
    </citation>
    <scope>NUCLEOTIDE SEQUENCE</scope>
    <source>
        <strain evidence="2">CBS2887</strain>
    </source>
</reference>
<keyword evidence="1" id="KW-0812">Transmembrane</keyword>
<dbReference type="Proteomes" id="UP000774326">
    <property type="component" value="Unassembled WGS sequence"/>
</dbReference>
<keyword evidence="3" id="KW-1185">Reference proteome</keyword>
<dbReference type="EMBL" id="JAEUBG010000445">
    <property type="protein sequence ID" value="KAH3688281.1"/>
    <property type="molecule type" value="Genomic_DNA"/>
</dbReference>
<gene>
    <name evidence="2" type="ORF">WICPIJ_000752</name>
</gene>
<protein>
    <submittedName>
        <fullName evidence="2">Uncharacterized protein</fullName>
    </submittedName>
</protein>
<proteinExistence type="predicted"/>
<sequence>MNTSWRSEIGNENVNENDVAVEEFEEEEEEEEEGIDTTLLVSLIFDDVDTEVAQCWRRRKFLKVVAVVVVDIGKFALSLFCMGTILDSVRSTNMGSFDLNVVKPLEQMVLRIQRRTFFSFVEYLTDFFYALALAVSSHDYCCWTQRRSWFWCRLTLNTEVEGPPALLFTLTPDPPSAVTPCCCCCCCAVGGLVWNIWGISHPGTPDLAE</sequence>
<dbReference type="AlphaFoldDB" id="A0A9P8TS58"/>
<evidence type="ECO:0000313" key="2">
    <source>
        <dbReference type="EMBL" id="KAH3688281.1"/>
    </source>
</evidence>
<accession>A0A9P8TS58</accession>
<feature type="transmembrane region" description="Helical" evidence="1">
    <location>
        <begin position="64"/>
        <end position="86"/>
    </location>
</feature>
<evidence type="ECO:0000256" key="1">
    <source>
        <dbReference type="SAM" id="Phobius"/>
    </source>
</evidence>
<keyword evidence="1" id="KW-1133">Transmembrane helix</keyword>
<name>A0A9P8TS58_WICPI</name>